<dbReference type="SUPFAM" id="SSF57756">
    <property type="entry name" value="Retrovirus zinc finger-like domains"/>
    <property type="match status" value="1"/>
</dbReference>
<dbReference type="Gene3D" id="4.10.60.10">
    <property type="entry name" value="Zinc finger, CCHC-type"/>
    <property type="match status" value="1"/>
</dbReference>
<feature type="compositionally biased region" description="Polar residues" evidence="2">
    <location>
        <begin position="129"/>
        <end position="164"/>
    </location>
</feature>
<dbReference type="PROSITE" id="PS50158">
    <property type="entry name" value="ZF_CCHC"/>
    <property type="match status" value="1"/>
</dbReference>
<dbReference type="AlphaFoldDB" id="A0A6P5RMW0"/>
<dbReference type="Pfam" id="PF03732">
    <property type="entry name" value="Retrotrans_gag"/>
    <property type="match status" value="1"/>
</dbReference>
<proteinExistence type="predicted"/>
<dbReference type="InterPro" id="IPR036875">
    <property type="entry name" value="Znf_CCHC_sf"/>
</dbReference>
<evidence type="ECO:0000313" key="5">
    <source>
        <dbReference type="RefSeq" id="XP_021803218.1"/>
    </source>
</evidence>
<evidence type="ECO:0000256" key="1">
    <source>
        <dbReference type="PROSITE-ProRule" id="PRU00047"/>
    </source>
</evidence>
<feature type="region of interest" description="Disordered" evidence="2">
    <location>
        <begin position="98"/>
        <end position="164"/>
    </location>
</feature>
<dbReference type="GO" id="GO:0003676">
    <property type="term" value="F:nucleic acid binding"/>
    <property type="evidence" value="ECO:0007669"/>
    <property type="project" value="InterPro"/>
</dbReference>
<evidence type="ECO:0000313" key="4">
    <source>
        <dbReference type="Proteomes" id="UP000515124"/>
    </source>
</evidence>
<dbReference type="GO" id="GO:0008270">
    <property type="term" value="F:zinc ion binding"/>
    <property type="evidence" value="ECO:0007669"/>
    <property type="project" value="UniProtKB-KW"/>
</dbReference>
<name>A0A6P5RMW0_PRUAV</name>
<dbReference type="GeneID" id="110747332"/>
<dbReference type="InterPro" id="IPR005162">
    <property type="entry name" value="Retrotrans_gag_dom"/>
</dbReference>
<dbReference type="KEGG" id="pavi:110747332"/>
<dbReference type="PANTHER" id="PTHR35046">
    <property type="entry name" value="ZINC KNUCKLE (CCHC-TYPE) FAMILY PROTEIN"/>
    <property type="match status" value="1"/>
</dbReference>
<dbReference type="PANTHER" id="PTHR35046:SF18">
    <property type="entry name" value="RNA-DIRECTED DNA POLYMERASE"/>
    <property type="match status" value="1"/>
</dbReference>
<accession>A0A6P5RMW0</accession>
<keyword evidence="1" id="KW-0863">Zinc-finger</keyword>
<evidence type="ECO:0000256" key="2">
    <source>
        <dbReference type="SAM" id="MobiDB-lite"/>
    </source>
</evidence>
<gene>
    <name evidence="5" type="primary">LOC110747332</name>
</gene>
<keyword evidence="1" id="KW-0862">Zinc</keyword>
<dbReference type="SMART" id="SM00343">
    <property type="entry name" value="ZnF_C2HC"/>
    <property type="match status" value="1"/>
</dbReference>
<dbReference type="Proteomes" id="UP000515124">
    <property type="component" value="Unplaced"/>
</dbReference>
<reference evidence="5" key="1">
    <citation type="submission" date="2025-08" db="UniProtKB">
        <authorList>
            <consortium name="RefSeq"/>
        </authorList>
    </citation>
    <scope>IDENTIFICATION</scope>
</reference>
<feature type="domain" description="CCHC-type" evidence="3">
    <location>
        <begin position="174"/>
        <end position="189"/>
    </location>
</feature>
<keyword evidence="1" id="KW-0479">Metal-binding</keyword>
<sequence>MKSLMMERFLPTDYEQILYRMYLGCAQGTRSVSEYTEEFMRLAERNHLTETDNQKVARYNNGLKIFIQEKIGMQNIWTLQEAINMALKAELLEKEKRQPNFRRNTTEASEYTAGASSGSGDKGKAQQQNLGGSTKPATVGQNKNFNEGSSRNYNRGQPRNQSLNPYAKPMTDICYRCQKPGHHSNVCPERKQANFIEEADEDEENDEVGEDDYAGAEFAVEEGMEKITLVLQRVLLAPKEEGQRHSIFRSLCSIKNKVCDVIVDNGSCENFVSKKLVEYLQLSTEPHVSPYSLGWVKKGPSVRVAETCRVPLSIGKHYRDDVLCDVIDMDACHILLGRPWQFDVDATFKGRDNVILFSWNNRKIAMATTQPSKQSVEAKTRSSSFLTLISNEQELNEAVKEAECFCPLVLKGLLKIGRGEGDIPQDVQKILDQFQELLSENLPNELPPMRDIQHQIDLVPGARFHQIDLVPGARDLSGRV</sequence>
<dbReference type="InterPro" id="IPR001878">
    <property type="entry name" value="Znf_CCHC"/>
</dbReference>
<keyword evidence="4" id="KW-1185">Reference proteome</keyword>
<protein>
    <submittedName>
        <fullName evidence="5">Uncharacterized protein LOC110747332</fullName>
    </submittedName>
</protein>
<dbReference type="CDD" id="cd00303">
    <property type="entry name" value="retropepsin_like"/>
    <property type="match status" value="1"/>
</dbReference>
<dbReference type="Gene3D" id="2.40.70.10">
    <property type="entry name" value="Acid Proteases"/>
    <property type="match status" value="1"/>
</dbReference>
<organism evidence="4 5">
    <name type="scientific">Prunus avium</name>
    <name type="common">Cherry</name>
    <name type="synonym">Cerasus avium</name>
    <dbReference type="NCBI Taxonomy" id="42229"/>
    <lineage>
        <taxon>Eukaryota</taxon>
        <taxon>Viridiplantae</taxon>
        <taxon>Streptophyta</taxon>
        <taxon>Embryophyta</taxon>
        <taxon>Tracheophyta</taxon>
        <taxon>Spermatophyta</taxon>
        <taxon>Magnoliopsida</taxon>
        <taxon>eudicotyledons</taxon>
        <taxon>Gunneridae</taxon>
        <taxon>Pentapetalae</taxon>
        <taxon>rosids</taxon>
        <taxon>fabids</taxon>
        <taxon>Rosales</taxon>
        <taxon>Rosaceae</taxon>
        <taxon>Amygdaloideae</taxon>
        <taxon>Amygdaleae</taxon>
        <taxon>Prunus</taxon>
    </lineage>
</organism>
<dbReference type="RefSeq" id="XP_021803218.1">
    <property type="nucleotide sequence ID" value="XM_021947526.1"/>
</dbReference>
<evidence type="ECO:0000259" key="3">
    <source>
        <dbReference type="PROSITE" id="PS50158"/>
    </source>
</evidence>
<dbReference type="InterPro" id="IPR021109">
    <property type="entry name" value="Peptidase_aspartic_dom_sf"/>
</dbReference>